<organism evidence="2">
    <name type="scientific">marine sediment metagenome</name>
    <dbReference type="NCBI Taxonomy" id="412755"/>
    <lineage>
        <taxon>unclassified sequences</taxon>
        <taxon>metagenomes</taxon>
        <taxon>ecological metagenomes</taxon>
    </lineage>
</organism>
<reference evidence="2" key="1">
    <citation type="journal article" date="2015" name="Nature">
        <title>Complex archaea that bridge the gap between prokaryotes and eukaryotes.</title>
        <authorList>
            <person name="Spang A."/>
            <person name="Saw J.H."/>
            <person name="Jorgensen S.L."/>
            <person name="Zaremba-Niedzwiedzka K."/>
            <person name="Martijn J."/>
            <person name="Lind A.E."/>
            <person name="van Eijk R."/>
            <person name="Schleper C."/>
            <person name="Guy L."/>
            <person name="Ettema T.J."/>
        </authorList>
    </citation>
    <scope>NUCLEOTIDE SEQUENCE</scope>
</reference>
<dbReference type="InterPro" id="IPR049100">
    <property type="entry name" value="TAGT"/>
</dbReference>
<proteinExistence type="predicted"/>
<evidence type="ECO:0000313" key="2">
    <source>
        <dbReference type="EMBL" id="KKK93484.1"/>
    </source>
</evidence>
<comment type="caution">
    <text evidence="2">The sequence shown here is derived from an EMBL/GenBank/DDBJ whole genome shotgun (WGS) entry which is preliminary data.</text>
</comment>
<accession>A0A0F9BST2</accession>
<feature type="non-terminal residue" evidence="2">
    <location>
        <position position="217"/>
    </location>
</feature>
<dbReference type="EMBL" id="LAZR01047753">
    <property type="protein sequence ID" value="KKK93484.1"/>
    <property type="molecule type" value="Genomic_DNA"/>
</dbReference>
<evidence type="ECO:0000259" key="1">
    <source>
        <dbReference type="Pfam" id="PF20691"/>
    </source>
</evidence>
<feature type="domain" description="TET-Associated Glycosyltransferase" evidence="1">
    <location>
        <begin position="21"/>
        <end position="215"/>
    </location>
</feature>
<name>A0A0F9BST2_9ZZZZ</name>
<sequence length="217" mass="24766">MVDFNKHTGKGLRKSIRELRVAIPSLGRANKMRIVTRLPDVIRDQAVILCHDFEEDAYQRAAETHGFKVLALPGTSEFMGTANVRRWIFDHCSKEKVAMLDDDIQFYVRRPGEARLINASNDEVIKMFAAVSHKLNTHPHVAISAREGNNRGPDGWVDNTRMLRFLAYHVPTVLCTIKKRRFIEVREDFDVSLQLLRAGYPNAVNYHWAQGQPGTQA</sequence>
<protein>
    <recommendedName>
        <fullName evidence="1">TET-Associated Glycosyltransferase domain-containing protein</fullName>
    </recommendedName>
</protein>
<gene>
    <name evidence="2" type="ORF">LCGC14_2692410</name>
</gene>
<dbReference type="AlphaFoldDB" id="A0A0F9BST2"/>
<dbReference type="Pfam" id="PF20691">
    <property type="entry name" value="TAGT"/>
    <property type="match status" value="1"/>
</dbReference>